<dbReference type="Proteomes" id="UP000291572">
    <property type="component" value="Unassembled WGS sequence"/>
</dbReference>
<dbReference type="SUPFAM" id="SSF47413">
    <property type="entry name" value="lambda repressor-like DNA-binding domains"/>
    <property type="match status" value="1"/>
</dbReference>
<protein>
    <submittedName>
        <fullName evidence="2">XRE family transcriptional regulator</fullName>
    </submittedName>
</protein>
<dbReference type="EMBL" id="SEOO01000074">
    <property type="protein sequence ID" value="RYM05593.1"/>
    <property type="molecule type" value="Genomic_DNA"/>
</dbReference>
<evidence type="ECO:0000259" key="1">
    <source>
        <dbReference type="Pfam" id="PF13744"/>
    </source>
</evidence>
<dbReference type="AlphaFoldDB" id="A0A8G1ZCM4"/>
<evidence type="ECO:0000313" key="2">
    <source>
        <dbReference type="EMBL" id="RYM05593.1"/>
    </source>
</evidence>
<name>A0A8G1ZCM4_9SPHN</name>
<dbReference type="RefSeq" id="WP_054435625.1">
    <property type="nucleotide sequence ID" value="NZ_SEOO01000074.1"/>
</dbReference>
<proteinExistence type="predicted"/>
<comment type="caution">
    <text evidence="2">The sequence shown here is derived from an EMBL/GenBank/DDBJ whole genome shotgun (WGS) entry which is preliminary data.</text>
</comment>
<organism evidence="2 3">
    <name type="scientific">Sphingobium cupriresistens</name>
    <dbReference type="NCBI Taxonomy" id="1132417"/>
    <lineage>
        <taxon>Bacteria</taxon>
        <taxon>Pseudomonadati</taxon>
        <taxon>Pseudomonadota</taxon>
        <taxon>Alphaproteobacteria</taxon>
        <taxon>Sphingomonadales</taxon>
        <taxon>Sphingomonadaceae</taxon>
        <taxon>Sphingobium</taxon>
    </lineage>
</organism>
<dbReference type="GO" id="GO:0003677">
    <property type="term" value="F:DNA binding"/>
    <property type="evidence" value="ECO:0007669"/>
    <property type="project" value="InterPro"/>
</dbReference>
<accession>A0A8G1ZCM4</accession>
<dbReference type="OrthoDB" id="9795596at2"/>
<dbReference type="Pfam" id="PF13744">
    <property type="entry name" value="HTH_37"/>
    <property type="match status" value="1"/>
</dbReference>
<gene>
    <name evidence="2" type="ORF">EWH12_21070</name>
</gene>
<reference evidence="2 3" key="1">
    <citation type="submission" date="2019-02" db="EMBL/GenBank/DDBJ databases">
        <authorList>
            <person name="Feng G."/>
        </authorList>
    </citation>
    <scope>NUCLEOTIDE SEQUENCE [LARGE SCALE GENOMIC DNA]</scope>
    <source>
        <strain evidence="2 3">CCTCC AB 2011146</strain>
    </source>
</reference>
<dbReference type="Gene3D" id="1.10.260.40">
    <property type="entry name" value="lambda repressor-like DNA-binding domains"/>
    <property type="match status" value="1"/>
</dbReference>
<evidence type="ECO:0000313" key="3">
    <source>
        <dbReference type="Proteomes" id="UP000291572"/>
    </source>
</evidence>
<sequence>MTDDDDFELIRGTGNVYADLGMKEPEQRQLRAILAGEISKTLATDNLTVRAAEKITGVAAADFSRIRQAKLKGFTIDRLMTILDRLNRDVQVSVSVLPRKVDGQAGFHLHPA</sequence>
<dbReference type="InterPro" id="IPR010982">
    <property type="entry name" value="Lambda_DNA-bd_dom_sf"/>
</dbReference>
<feature type="domain" description="HigA2-like helix-turn-helix" evidence="1">
    <location>
        <begin position="16"/>
        <end position="95"/>
    </location>
</feature>
<dbReference type="InterPro" id="IPR039554">
    <property type="entry name" value="HigA2-like_HTH"/>
</dbReference>